<evidence type="ECO:0000256" key="1">
    <source>
        <dbReference type="SAM" id="MobiDB-lite"/>
    </source>
</evidence>
<feature type="compositionally biased region" description="Low complexity" evidence="1">
    <location>
        <begin position="200"/>
        <end position="303"/>
    </location>
</feature>
<feature type="region of interest" description="Disordered" evidence="1">
    <location>
        <begin position="200"/>
        <end position="308"/>
    </location>
</feature>
<dbReference type="AlphaFoldDB" id="A0AAW2YVQ9"/>
<keyword evidence="3" id="KW-1185">Reference proteome</keyword>
<proteinExistence type="predicted"/>
<reference evidence="2 3" key="1">
    <citation type="submission" date="2024-03" db="EMBL/GenBank/DDBJ databases">
        <title>The Acrasis kona genome and developmental transcriptomes reveal deep origins of eukaryotic multicellular pathways.</title>
        <authorList>
            <person name="Sheikh S."/>
            <person name="Fu C.-J."/>
            <person name="Brown M.W."/>
            <person name="Baldauf S.L."/>
        </authorList>
    </citation>
    <scope>NUCLEOTIDE SEQUENCE [LARGE SCALE GENOMIC DNA]</scope>
    <source>
        <strain evidence="2 3">ATCC MYA-3509</strain>
    </source>
</reference>
<dbReference type="Proteomes" id="UP001431209">
    <property type="component" value="Unassembled WGS sequence"/>
</dbReference>
<name>A0AAW2YVQ9_9EUKA</name>
<gene>
    <name evidence="2" type="ORF">AKO1_012585</name>
</gene>
<sequence>MGVGNGIIYIAMTGDSTTTVLKRIQTSNLSNSLSDAAFATQNDASDISQIFLLPDGLAVFSNSASLLSRFRFAADGSTSLVGTMKVQDGFQQVLQDQVNPYIFTRSLVYQSTPSRASANNLVYQTMDFTNSPTLVGDAITIENTQLSWVRGTNGNNFVTDGAFTIGLCNGVVYWTYFVNDVYTSVRNYIVSSKSYNVRSATETASPATTISPTTTSTATTTSQPTTTAAVSGTTTTSQPTTTSSSTTTVAAGATTTNSPTTTSSATTTSQPTTTAAGTTANSPATTTSSGNNVVPTTTTSTPSDSQSIRDAASDATSLFTVASMSIAIMATAYML</sequence>
<evidence type="ECO:0000313" key="2">
    <source>
        <dbReference type="EMBL" id="KAL0481149.1"/>
    </source>
</evidence>
<dbReference type="EMBL" id="JAOPGA020000734">
    <property type="protein sequence ID" value="KAL0481149.1"/>
    <property type="molecule type" value="Genomic_DNA"/>
</dbReference>
<accession>A0AAW2YVQ9</accession>
<comment type="caution">
    <text evidence="2">The sequence shown here is derived from an EMBL/GenBank/DDBJ whole genome shotgun (WGS) entry which is preliminary data.</text>
</comment>
<organism evidence="2 3">
    <name type="scientific">Acrasis kona</name>
    <dbReference type="NCBI Taxonomy" id="1008807"/>
    <lineage>
        <taxon>Eukaryota</taxon>
        <taxon>Discoba</taxon>
        <taxon>Heterolobosea</taxon>
        <taxon>Tetramitia</taxon>
        <taxon>Eutetramitia</taxon>
        <taxon>Acrasidae</taxon>
        <taxon>Acrasis</taxon>
    </lineage>
</organism>
<protein>
    <submittedName>
        <fullName evidence="2">Uncharacterized protein</fullName>
    </submittedName>
</protein>
<evidence type="ECO:0000313" key="3">
    <source>
        <dbReference type="Proteomes" id="UP001431209"/>
    </source>
</evidence>